<organism evidence="2 3">
    <name type="scientific">Haematobacter massiliensis</name>
    <dbReference type="NCBI Taxonomy" id="195105"/>
    <lineage>
        <taxon>Bacteria</taxon>
        <taxon>Pseudomonadati</taxon>
        <taxon>Pseudomonadota</taxon>
        <taxon>Alphaproteobacteria</taxon>
        <taxon>Rhodobacterales</taxon>
        <taxon>Paracoccaceae</taxon>
        <taxon>Haematobacter</taxon>
    </lineage>
</organism>
<accession>A0A086XX42</accession>
<evidence type="ECO:0000313" key="3">
    <source>
        <dbReference type="Proteomes" id="UP000028826"/>
    </source>
</evidence>
<keyword evidence="1" id="KW-0812">Transmembrane</keyword>
<keyword evidence="1" id="KW-0472">Membrane</keyword>
<evidence type="ECO:0008006" key="4">
    <source>
        <dbReference type="Google" id="ProtNLM"/>
    </source>
</evidence>
<dbReference type="eggNOG" id="COG1585">
    <property type="taxonomic scope" value="Bacteria"/>
</dbReference>
<keyword evidence="1" id="KW-1133">Transmembrane helix</keyword>
<keyword evidence="3" id="KW-1185">Reference proteome</keyword>
<dbReference type="AlphaFoldDB" id="A0A086XX42"/>
<dbReference type="EMBL" id="JGYG01000015">
    <property type="protein sequence ID" value="KFI26592.1"/>
    <property type="molecule type" value="Genomic_DNA"/>
</dbReference>
<sequence length="89" mass="9838">MGNVAWWVWMIGAIVLAGVEVLIPGWVFLGFAIGGMVTGLALLLFPSLGGTAIVWLLFALLSLAGWLLLRRIFGRRSEVKIWKRDINDN</sequence>
<dbReference type="Proteomes" id="UP000028826">
    <property type="component" value="Unassembled WGS sequence"/>
</dbReference>
<proteinExistence type="predicted"/>
<feature type="transmembrane region" description="Helical" evidence="1">
    <location>
        <begin position="6"/>
        <end position="23"/>
    </location>
</feature>
<name>A0A086XX42_9RHOB</name>
<evidence type="ECO:0000256" key="1">
    <source>
        <dbReference type="SAM" id="Phobius"/>
    </source>
</evidence>
<protein>
    <recommendedName>
        <fullName evidence="4">NfeD family protein</fullName>
    </recommendedName>
</protein>
<evidence type="ECO:0000313" key="2">
    <source>
        <dbReference type="EMBL" id="KFI26592.1"/>
    </source>
</evidence>
<gene>
    <name evidence="2" type="ORF">CN97_02875</name>
</gene>
<comment type="caution">
    <text evidence="2">The sequence shown here is derived from an EMBL/GenBank/DDBJ whole genome shotgun (WGS) entry which is preliminary data.</text>
</comment>
<dbReference type="STRING" id="195105.CN97_02875"/>
<reference evidence="2 3" key="1">
    <citation type="submission" date="2014-03" db="EMBL/GenBank/DDBJ databases">
        <title>Genome of Haematobacter massiliensis CCUG 47968.</title>
        <authorList>
            <person name="Wang D."/>
            <person name="Wang G."/>
        </authorList>
    </citation>
    <scope>NUCLEOTIDE SEQUENCE [LARGE SCALE GENOMIC DNA]</scope>
    <source>
        <strain evidence="2 3">CCUG 47968</strain>
    </source>
</reference>
<dbReference type="RefSeq" id="WP_341353867.1">
    <property type="nucleotide sequence ID" value="NZ_CP035510.1"/>
</dbReference>
<feature type="transmembrane region" description="Helical" evidence="1">
    <location>
        <begin position="52"/>
        <end position="69"/>
    </location>
</feature>